<dbReference type="Gene3D" id="2.40.50.230">
    <property type="entry name" value="Gp5 N-terminal domain"/>
    <property type="match status" value="1"/>
</dbReference>
<feature type="domain" description="Gp5/Type VI secretion system Vgr protein OB-fold" evidence="2">
    <location>
        <begin position="368"/>
        <end position="442"/>
    </location>
</feature>
<dbReference type="InterPro" id="IPR006531">
    <property type="entry name" value="Gp5/Vgr_OB"/>
</dbReference>
<dbReference type="SUPFAM" id="SSF69349">
    <property type="entry name" value="Phage fibre proteins"/>
    <property type="match status" value="1"/>
</dbReference>
<organism evidence="3 4">
    <name type="scientific">Flavobacterium aquariorum</name>
    <dbReference type="NCBI Taxonomy" id="2217670"/>
    <lineage>
        <taxon>Bacteria</taxon>
        <taxon>Pseudomonadati</taxon>
        <taxon>Bacteroidota</taxon>
        <taxon>Flavobacteriia</taxon>
        <taxon>Flavobacteriales</taxon>
        <taxon>Flavobacteriaceae</taxon>
        <taxon>Flavobacterium</taxon>
    </lineage>
</organism>
<dbReference type="RefSeq" id="WP_111408252.1">
    <property type="nucleotide sequence ID" value="NZ_QKXH01000001.1"/>
</dbReference>
<name>A0A2W7TXY7_9FLAO</name>
<dbReference type="Proteomes" id="UP000249177">
    <property type="component" value="Unassembled WGS sequence"/>
</dbReference>
<dbReference type="AlphaFoldDB" id="A0A2W7TXY7"/>
<proteinExistence type="predicted"/>
<dbReference type="SUPFAM" id="SSF69255">
    <property type="entry name" value="gp5 N-terminal domain-like"/>
    <property type="match status" value="1"/>
</dbReference>
<comment type="caution">
    <text evidence="3">The sequence shown here is derived from an EMBL/GenBank/DDBJ whole genome shotgun (WGS) entry which is preliminary data.</text>
</comment>
<gene>
    <name evidence="3" type="ORF">DOS84_01025</name>
</gene>
<accession>A0A2W7TXY7</accession>
<dbReference type="InterPro" id="IPR037026">
    <property type="entry name" value="Vgr_OB-fold_dom_sf"/>
</dbReference>
<evidence type="ECO:0000259" key="2">
    <source>
        <dbReference type="Pfam" id="PF04717"/>
    </source>
</evidence>
<dbReference type="EMBL" id="QKXH01000001">
    <property type="protein sequence ID" value="PZX95181.1"/>
    <property type="molecule type" value="Genomic_DNA"/>
</dbReference>
<evidence type="ECO:0000256" key="1">
    <source>
        <dbReference type="PROSITE-ProRule" id="PRU00182"/>
    </source>
</evidence>
<evidence type="ECO:0000313" key="3">
    <source>
        <dbReference type="EMBL" id="PZX95181.1"/>
    </source>
</evidence>
<keyword evidence="1" id="KW-0694">RNA-binding</keyword>
<dbReference type="Pfam" id="PF04717">
    <property type="entry name" value="Phage_base_V"/>
    <property type="match status" value="1"/>
</dbReference>
<dbReference type="PROSITE" id="PS50889">
    <property type="entry name" value="S4"/>
    <property type="match status" value="1"/>
</dbReference>
<sequence length="555" mass="61938">MPIKPYIDEDEVLKLEILVKDKNDGLDTLLKEAHVHFELNKIPSAKFTFIASNRDVDKKETFPSDALKENDEITFNVTIKKEKKTLFKGVIKATEKVQDGNFINIKIECKDIAFDMTLPSTEPETNNQTFEDKLKLFTKKLKLNDELSGKDWGKEKITHNSATLPWDFVLGYLDSVGVFVSIKNGEFNGVDLLKTPPTEKYLAENGINVFSFTGKSDETKKLKKAIIEHWDPATQKIVKTEETQEAINPFEKLIKLNENRFSEATVKRMLKAILKKSELQTINGKVQTFGNLEAHTGDFIKCNKVNEKIDNKPIIISAIEHTIENGSWKTEYTLGFEGEPSFAENASKQTASPQAQMGQTNAISGLQIGVVVQIEEDPNKEFRIKVRIPTLSEKGEGVWARLATLNASKEMGSYFIPSVDDEVILGCLGNNPDTPIILGSLYSSAKPMPIQIKKENYIKGFVTKEGTQVLLDDEKKSIELSTKKGNKLLISDDEKGFVLEDENKNKITMNKDGITIESSKDFIVKASGDVKIDGMGCSVNASGNMELKGGIIKIN</sequence>
<dbReference type="OrthoDB" id="1907165at2"/>
<keyword evidence="4" id="KW-1185">Reference proteome</keyword>
<protein>
    <recommendedName>
        <fullName evidence="2">Gp5/Type VI secretion system Vgr protein OB-fold domain-containing protein</fullName>
    </recommendedName>
</protein>
<dbReference type="GO" id="GO:0003723">
    <property type="term" value="F:RNA binding"/>
    <property type="evidence" value="ECO:0007669"/>
    <property type="project" value="UniProtKB-KW"/>
</dbReference>
<reference evidence="3 4" key="1">
    <citation type="submission" date="2018-06" db="EMBL/GenBank/DDBJ databases">
        <title>Flavobacterium sp IMCC34762, genome.</title>
        <authorList>
            <person name="Joung Y."/>
            <person name="Cho J."/>
            <person name="Song J."/>
        </authorList>
    </citation>
    <scope>NUCLEOTIDE SEQUENCE [LARGE SCALE GENOMIC DNA]</scope>
    <source>
        <strain evidence="3 4">IMCC34762</strain>
    </source>
</reference>
<evidence type="ECO:0000313" key="4">
    <source>
        <dbReference type="Proteomes" id="UP000249177"/>
    </source>
</evidence>